<organism evidence="2 3">
    <name type="scientific">Candidatus Endonucleibacter bathymodioli</name>
    <dbReference type="NCBI Taxonomy" id="539814"/>
    <lineage>
        <taxon>Bacteria</taxon>
        <taxon>Pseudomonadati</taxon>
        <taxon>Pseudomonadota</taxon>
        <taxon>Gammaproteobacteria</taxon>
        <taxon>Oceanospirillales</taxon>
        <taxon>Endozoicomonadaceae</taxon>
        <taxon>Candidatus Endonucleibacter</taxon>
    </lineage>
</organism>
<dbReference type="Proteomes" id="UP001178148">
    <property type="component" value="Unassembled WGS sequence"/>
</dbReference>
<dbReference type="InterPro" id="IPR051917">
    <property type="entry name" value="Transposase-Integrase"/>
</dbReference>
<evidence type="ECO:0000313" key="3">
    <source>
        <dbReference type="Proteomes" id="UP001178148"/>
    </source>
</evidence>
<dbReference type="Gene3D" id="3.30.420.10">
    <property type="entry name" value="Ribonuclease H-like superfamily/Ribonuclease H"/>
    <property type="match status" value="1"/>
</dbReference>
<proteinExistence type="predicted"/>
<dbReference type="GO" id="GO:0004803">
    <property type="term" value="F:transposase activity"/>
    <property type="evidence" value="ECO:0007669"/>
    <property type="project" value="TreeGrafter"/>
</dbReference>
<accession>A0AA90NSX1</accession>
<dbReference type="SUPFAM" id="SSF53098">
    <property type="entry name" value="Ribonuclease H-like"/>
    <property type="match status" value="1"/>
</dbReference>
<dbReference type="InterPro" id="IPR012337">
    <property type="entry name" value="RNaseH-like_sf"/>
</dbReference>
<evidence type="ECO:0000313" key="2">
    <source>
        <dbReference type="EMBL" id="MDP0588682.1"/>
    </source>
</evidence>
<dbReference type="PANTHER" id="PTHR10948">
    <property type="entry name" value="TRANSPOSASE"/>
    <property type="match status" value="1"/>
</dbReference>
<comment type="caution">
    <text evidence="2">The sequence shown here is derived from an EMBL/GenBank/DDBJ whole genome shotgun (WGS) entry which is preliminary data.</text>
</comment>
<dbReference type="InterPro" id="IPR036397">
    <property type="entry name" value="RNaseH_sf"/>
</dbReference>
<dbReference type="GO" id="GO:0032196">
    <property type="term" value="P:transposition"/>
    <property type="evidence" value="ECO:0007669"/>
    <property type="project" value="TreeGrafter"/>
</dbReference>
<name>A0AA90NSX1_9GAMM</name>
<dbReference type="InterPro" id="IPR053392">
    <property type="entry name" value="Transposase_IS30-like"/>
</dbReference>
<reference evidence="2 3" key="1">
    <citation type="journal article" date="2023" name="bioRxiv">
        <title>An intranuclear bacterial parasite of deep-sea mussels expresses apoptosis inhibitors acquired from its host.</title>
        <authorList>
            <person name="Gonzalez Porras M.A."/>
            <person name="Assie A."/>
            <person name="Tietjen M."/>
            <person name="Violette M."/>
            <person name="Kleiner M."/>
            <person name="Gruber-Vodicka H."/>
            <person name="Dubilier N."/>
            <person name="Leisch N."/>
        </authorList>
    </citation>
    <scope>NUCLEOTIDE SEQUENCE [LARGE SCALE GENOMIC DNA]</scope>
    <source>
        <strain evidence="2">IAP13</strain>
    </source>
</reference>
<dbReference type="PANTHER" id="PTHR10948:SF23">
    <property type="entry name" value="TRANSPOSASE INSI FOR INSERTION SEQUENCE ELEMENT IS30A-RELATED"/>
    <property type="match status" value="1"/>
</dbReference>
<protein>
    <submittedName>
        <fullName evidence="2">IS30 family transposase</fullName>
    </submittedName>
</protein>
<keyword evidence="3" id="KW-1185">Reference proteome</keyword>
<dbReference type="EMBL" id="JASXSV010000006">
    <property type="protein sequence ID" value="MDP0588682.1"/>
    <property type="molecule type" value="Genomic_DNA"/>
</dbReference>
<dbReference type="NCBIfam" id="NF033563">
    <property type="entry name" value="transpos_IS30"/>
    <property type="match status" value="1"/>
</dbReference>
<dbReference type="GO" id="GO:0005829">
    <property type="term" value="C:cytosol"/>
    <property type="evidence" value="ECO:0007669"/>
    <property type="project" value="TreeGrafter"/>
</dbReference>
<dbReference type="GO" id="GO:0015074">
    <property type="term" value="P:DNA integration"/>
    <property type="evidence" value="ECO:0007669"/>
    <property type="project" value="InterPro"/>
</dbReference>
<dbReference type="InterPro" id="IPR001584">
    <property type="entry name" value="Integrase_cat-core"/>
</dbReference>
<evidence type="ECO:0000259" key="1">
    <source>
        <dbReference type="PROSITE" id="PS50994"/>
    </source>
</evidence>
<sequence length="139" mass="15896">MSHETIYRHIWDDRQEGGDLYTYLRHQGKKYVKRRNDKSTRGQINNRVSIDERPSVVDDKSCIGDWEIDTVIGKGRIGALVTIVERVMKYTVSAQVDSKSATDVTEATIALLKPIKDLVHTITTDNGKEFAHPHSSWER</sequence>
<dbReference type="PROSITE" id="PS50994">
    <property type="entry name" value="INTEGRASE"/>
    <property type="match status" value="1"/>
</dbReference>
<gene>
    <name evidence="2" type="ORF">QS748_05575</name>
</gene>
<dbReference type="GO" id="GO:0003676">
    <property type="term" value="F:nucleic acid binding"/>
    <property type="evidence" value="ECO:0007669"/>
    <property type="project" value="InterPro"/>
</dbReference>
<feature type="domain" description="Integrase catalytic" evidence="1">
    <location>
        <begin position="50"/>
        <end position="139"/>
    </location>
</feature>
<dbReference type="AlphaFoldDB" id="A0AA90NSX1"/>